<reference evidence="2" key="1">
    <citation type="submission" date="2022-11" db="UniProtKB">
        <authorList>
            <consortium name="WormBaseParasite"/>
        </authorList>
    </citation>
    <scope>IDENTIFICATION</scope>
</reference>
<evidence type="ECO:0000313" key="2">
    <source>
        <dbReference type="WBParaSite" id="nRc.2.0.1.t17638-RA"/>
    </source>
</evidence>
<protein>
    <submittedName>
        <fullName evidence="2">Uncharacterized protein</fullName>
    </submittedName>
</protein>
<organism evidence="1 2">
    <name type="scientific">Romanomermis culicivorax</name>
    <name type="common">Nematode worm</name>
    <dbReference type="NCBI Taxonomy" id="13658"/>
    <lineage>
        <taxon>Eukaryota</taxon>
        <taxon>Metazoa</taxon>
        <taxon>Ecdysozoa</taxon>
        <taxon>Nematoda</taxon>
        <taxon>Enoplea</taxon>
        <taxon>Dorylaimia</taxon>
        <taxon>Mermithida</taxon>
        <taxon>Mermithoidea</taxon>
        <taxon>Mermithidae</taxon>
        <taxon>Romanomermis</taxon>
    </lineage>
</organism>
<proteinExistence type="predicted"/>
<accession>A0A915IUA4</accession>
<dbReference type="WBParaSite" id="nRc.2.0.1.t17638-RA">
    <property type="protein sequence ID" value="nRc.2.0.1.t17638-RA"/>
    <property type="gene ID" value="nRc.2.0.1.g17638"/>
</dbReference>
<keyword evidence="1" id="KW-1185">Reference proteome</keyword>
<name>A0A915IUA4_ROMCU</name>
<dbReference type="AlphaFoldDB" id="A0A915IUA4"/>
<dbReference type="Proteomes" id="UP000887565">
    <property type="component" value="Unplaced"/>
</dbReference>
<sequence length="67" mass="7411">MLAGEGSSPAPEQPPIVENFIETIVRRNDAAVADHMGIPRLETKREKMEKNGATRVKESSRTFIFVG</sequence>
<evidence type="ECO:0000313" key="1">
    <source>
        <dbReference type="Proteomes" id="UP000887565"/>
    </source>
</evidence>